<evidence type="ECO:0000313" key="2">
    <source>
        <dbReference type="EMBL" id="GFS01875.1"/>
    </source>
</evidence>
<dbReference type="AlphaFoldDB" id="A0AAV4HVW5"/>
<feature type="compositionally biased region" description="Basic residues" evidence="1">
    <location>
        <begin position="34"/>
        <end position="46"/>
    </location>
</feature>
<evidence type="ECO:0000256" key="1">
    <source>
        <dbReference type="SAM" id="MobiDB-lite"/>
    </source>
</evidence>
<reference evidence="2 3" key="1">
    <citation type="journal article" date="2021" name="Elife">
        <title>Chloroplast acquisition without the gene transfer in kleptoplastic sea slugs, Plakobranchus ocellatus.</title>
        <authorList>
            <person name="Maeda T."/>
            <person name="Takahashi S."/>
            <person name="Yoshida T."/>
            <person name="Shimamura S."/>
            <person name="Takaki Y."/>
            <person name="Nagai Y."/>
            <person name="Toyoda A."/>
            <person name="Suzuki Y."/>
            <person name="Arimoto A."/>
            <person name="Ishii H."/>
            <person name="Satoh N."/>
            <person name="Nishiyama T."/>
            <person name="Hasebe M."/>
            <person name="Maruyama T."/>
            <person name="Minagawa J."/>
            <person name="Obokata J."/>
            <person name="Shigenobu S."/>
        </authorList>
    </citation>
    <scope>NUCLEOTIDE SEQUENCE [LARGE SCALE GENOMIC DNA]</scope>
</reference>
<gene>
    <name evidence="2" type="ORF">ElyMa_004592700</name>
</gene>
<evidence type="ECO:0000313" key="3">
    <source>
        <dbReference type="Proteomes" id="UP000762676"/>
    </source>
</evidence>
<keyword evidence="3" id="KW-1185">Reference proteome</keyword>
<dbReference type="Proteomes" id="UP000762676">
    <property type="component" value="Unassembled WGS sequence"/>
</dbReference>
<dbReference type="EMBL" id="BMAT01009217">
    <property type="protein sequence ID" value="GFS01875.1"/>
    <property type="molecule type" value="Genomic_DNA"/>
</dbReference>
<sequence length="128" mass="14798">MCLNSLSQGLNIDLPKAGLEPRTSRSERRASTTRPRRHTKKKKKQKKEFYVDPPQNAIYKVIKGSEVKLPSHIHKYFNKTTGTENGSCYSSLIAHAPRRIKHCFCFYFPDIQVFFLQHSQGYGLEPNE</sequence>
<accession>A0AAV4HVW5</accession>
<comment type="caution">
    <text evidence="2">The sequence shown here is derived from an EMBL/GenBank/DDBJ whole genome shotgun (WGS) entry which is preliminary data.</text>
</comment>
<organism evidence="2 3">
    <name type="scientific">Elysia marginata</name>
    <dbReference type="NCBI Taxonomy" id="1093978"/>
    <lineage>
        <taxon>Eukaryota</taxon>
        <taxon>Metazoa</taxon>
        <taxon>Spiralia</taxon>
        <taxon>Lophotrochozoa</taxon>
        <taxon>Mollusca</taxon>
        <taxon>Gastropoda</taxon>
        <taxon>Heterobranchia</taxon>
        <taxon>Euthyneura</taxon>
        <taxon>Panpulmonata</taxon>
        <taxon>Sacoglossa</taxon>
        <taxon>Placobranchoidea</taxon>
        <taxon>Plakobranchidae</taxon>
        <taxon>Elysia</taxon>
    </lineage>
</organism>
<feature type="region of interest" description="Disordered" evidence="1">
    <location>
        <begin position="14"/>
        <end position="48"/>
    </location>
</feature>
<name>A0AAV4HVW5_9GAST</name>
<proteinExistence type="predicted"/>
<protein>
    <submittedName>
        <fullName evidence="2">Uncharacterized protein</fullName>
    </submittedName>
</protein>